<dbReference type="InterPro" id="IPR005543">
    <property type="entry name" value="PASTA_dom"/>
</dbReference>
<feature type="region of interest" description="Disordered" evidence="1">
    <location>
        <begin position="84"/>
        <end position="124"/>
    </location>
</feature>
<dbReference type="EMBL" id="CP010849">
    <property type="protein sequence ID" value="AJP04315.1"/>
    <property type="molecule type" value="Genomic_DNA"/>
</dbReference>
<sequence length="368" mass="38364">MNPYNTPSPAPSRPWWKTTPAVLGVLALVAVLSAFSVGLGFLVMIAAIVAVWVLPPWRWFAKLGATFGALVLLTVGAGLGGQLDDSGTEKNDAKTRGGSGASAETVSASPTVSQPAKAADYTGRPLNEAEKQARSAGYTVDHHDAADEDRTIILRSGWTVCFQKADSAAKTIDFAAVRSTEPCPEKDGGPLPWPKMPDVVGDTYNTAVKDLKRAGIDLDRVTLDDVYLDIDAPTAAEAAEDGDEWRVCFQSPDTGAKVDSTTTVRLDLGRWTDADLVQRCPSAKDTTYKIPANDPDYEDDSDSDSHSDSSTGGGGSSSSSGGSTGGGSVGTVHPGSYCSPRGAAGVTEAGTPMVCGPGSDGRNRWHRA</sequence>
<organism evidence="4 5">
    <name type="scientific">Streptomyces cyaneogriseus subsp. noncyanogenus</name>
    <dbReference type="NCBI Taxonomy" id="477245"/>
    <lineage>
        <taxon>Bacteria</taxon>
        <taxon>Bacillati</taxon>
        <taxon>Actinomycetota</taxon>
        <taxon>Actinomycetes</taxon>
        <taxon>Kitasatosporales</taxon>
        <taxon>Streptomycetaceae</taxon>
        <taxon>Streptomyces</taxon>
    </lineage>
</organism>
<evidence type="ECO:0000259" key="3">
    <source>
        <dbReference type="PROSITE" id="PS51178"/>
    </source>
</evidence>
<keyword evidence="2" id="KW-0812">Transmembrane</keyword>
<dbReference type="Pfam" id="PF03793">
    <property type="entry name" value="PASTA"/>
    <property type="match status" value="1"/>
</dbReference>
<evidence type="ECO:0000256" key="2">
    <source>
        <dbReference type="SAM" id="Phobius"/>
    </source>
</evidence>
<feature type="domain" description="PASTA" evidence="3">
    <location>
        <begin position="189"/>
        <end position="270"/>
    </location>
</feature>
<dbReference type="PROSITE" id="PS51178">
    <property type="entry name" value="PASTA"/>
    <property type="match status" value="1"/>
</dbReference>
<dbReference type="PATRIC" id="fig|477245.3.peg.5377"/>
<keyword evidence="2" id="KW-1133">Transmembrane helix</keyword>
<feature type="compositionally biased region" description="Gly residues" evidence="1">
    <location>
        <begin position="311"/>
        <end position="329"/>
    </location>
</feature>
<dbReference type="STRING" id="477245.TU94_25465"/>
<keyword evidence="5" id="KW-1185">Reference proteome</keyword>
<dbReference type="Gene3D" id="3.30.10.20">
    <property type="match status" value="1"/>
</dbReference>
<dbReference type="HOGENOM" id="CLU_752089_0_0_11"/>
<dbReference type="AlphaFoldDB" id="A0A0C5G6J4"/>
<feature type="transmembrane region" description="Helical" evidence="2">
    <location>
        <begin position="59"/>
        <end position="80"/>
    </location>
</feature>
<evidence type="ECO:0000313" key="4">
    <source>
        <dbReference type="EMBL" id="AJP04315.1"/>
    </source>
</evidence>
<reference evidence="4 5" key="1">
    <citation type="submission" date="2015-02" db="EMBL/GenBank/DDBJ databases">
        <title>Genome sequence of thermotolerant Streptomyces cyaneogriseus subsp. Noncyanogenus NMWT1, the producer of nematocidal antibiotics nemadectin.</title>
        <authorList>
            <person name="Wang H."/>
            <person name="Li C."/>
            <person name="Xiang W."/>
            <person name="Wang X."/>
        </authorList>
    </citation>
    <scope>NUCLEOTIDE SEQUENCE [LARGE SCALE GENOMIC DNA]</scope>
    <source>
        <strain evidence="4 5">NMWT 1</strain>
    </source>
</reference>
<evidence type="ECO:0000313" key="5">
    <source>
        <dbReference type="Proteomes" id="UP000032234"/>
    </source>
</evidence>
<feature type="compositionally biased region" description="Polar residues" evidence="1">
    <location>
        <begin position="102"/>
        <end position="114"/>
    </location>
</feature>
<feature type="transmembrane region" description="Helical" evidence="2">
    <location>
        <begin position="21"/>
        <end position="53"/>
    </location>
</feature>
<dbReference type="RefSeq" id="WP_044384941.1">
    <property type="nucleotide sequence ID" value="NZ_CP010849.1"/>
</dbReference>
<protein>
    <recommendedName>
        <fullName evidence="3">PASTA domain-containing protein</fullName>
    </recommendedName>
</protein>
<feature type="region of interest" description="Disordered" evidence="1">
    <location>
        <begin position="285"/>
        <end position="368"/>
    </location>
</feature>
<dbReference type="CDD" id="cd06577">
    <property type="entry name" value="PASTA_pknB"/>
    <property type="match status" value="1"/>
</dbReference>
<name>A0A0C5G6J4_9ACTN</name>
<evidence type="ECO:0000256" key="1">
    <source>
        <dbReference type="SAM" id="MobiDB-lite"/>
    </source>
</evidence>
<keyword evidence="2" id="KW-0472">Membrane</keyword>
<dbReference type="KEGG" id="scw:TU94_25465"/>
<dbReference type="Proteomes" id="UP000032234">
    <property type="component" value="Chromosome"/>
</dbReference>
<accession>A0A0C5G6J4</accession>
<proteinExistence type="predicted"/>
<gene>
    <name evidence="4" type="ORF">TU94_25465</name>
</gene>